<protein>
    <submittedName>
        <fullName evidence="1">Uncharacterized protein</fullName>
    </submittedName>
</protein>
<name>A0A392M063_9FABA</name>
<sequence>MDGLTIRPDRLPLRFPVRPAGPVFKTLSDSNVSSSNCNVERFIKVRFLLRVALDPAIEVEIEQL</sequence>
<evidence type="ECO:0000313" key="1">
    <source>
        <dbReference type="EMBL" id="MCH80643.1"/>
    </source>
</evidence>
<dbReference type="Proteomes" id="UP000265520">
    <property type="component" value="Unassembled WGS sequence"/>
</dbReference>
<organism evidence="1 2">
    <name type="scientific">Trifolium medium</name>
    <dbReference type="NCBI Taxonomy" id="97028"/>
    <lineage>
        <taxon>Eukaryota</taxon>
        <taxon>Viridiplantae</taxon>
        <taxon>Streptophyta</taxon>
        <taxon>Embryophyta</taxon>
        <taxon>Tracheophyta</taxon>
        <taxon>Spermatophyta</taxon>
        <taxon>Magnoliopsida</taxon>
        <taxon>eudicotyledons</taxon>
        <taxon>Gunneridae</taxon>
        <taxon>Pentapetalae</taxon>
        <taxon>rosids</taxon>
        <taxon>fabids</taxon>
        <taxon>Fabales</taxon>
        <taxon>Fabaceae</taxon>
        <taxon>Papilionoideae</taxon>
        <taxon>50 kb inversion clade</taxon>
        <taxon>NPAAA clade</taxon>
        <taxon>Hologalegina</taxon>
        <taxon>IRL clade</taxon>
        <taxon>Trifolieae</taxon>
        <taxon>Trifolium</taxon>
    </lineage>
</organism>
<comment type="caution">
    <text evidence="1">The sequence shown here is derived from an EMBL/GenBank/DDBJ whole genome shotgun (WGS) entry which is preliminary data.</text>
</comment>
<reference evidence="1 2" key="1">
    <citation type="journal article" date="2018" name="Front. Plant Sci.">
        <title>Red Clover (Trifolium pratense) and Zigzag Clover (T. medium) - A Picture of Genomic Similarities and Differences.</title>
        <authorList>
            <person name="Dluhosova J."/>
            <person name="Istvanek J."/>
            <person name="Nedelnik J."/>
            <person name="Repkova J."/>
        </authorList>
    </citation>
    <scope>NUCLEOTIDE SEQUENCE [LARGE SCALE GENOMIC DNA]</scope>
    <source>
        <strain evidence="2">cv. 10/8</strain>
        <tissue evidence="1">Leaf</tissue>
    </source>
</reference>
<keyword evidence="2" id="KW-1185">Reference proteome</keyword>
<dbReference type="EMBL" id="LXQA010001303">
    <property type="protein sequence ID" value="MCH80643.1"/>
    <property type="molecule type" value="Genomic_DNA"/>
</dbReference>
<evidence type="ECO:0000313" key="2">
    <source>
        <dbReference type="Proteomes" id="UP000265520"/>
    </source>
</evidence>
<gene>
    <name evidence="1" type="ORF">A2U01_0001414</name>
</gene>
<dbReference type="AlphaFoldDB" id="A0A392M063"/>
<proteinExistence type="predicted"/>
<accession>A0A392M063</accession>